<accession>A0A4R2JKY9</accession>
<dbReference type="InterPro" id="IPR010708">
    <property type="entry name" value="5'(3')-deoxyribonucleotidase"/>
</dbReference>
<dbReference type="AlphaFoldDB" id="A0A4R2JKY9"/>
<evidence type="ECO:0000256" key="3">
    <source>
        <dbReference type="SAM" id="MobiDB-lite"/>
    </source>
</evidence>
<gene>
    <name evidence="4" type="ORF">EV192_10463</name>
</gene>
<dbReference type="PANTHER" id="PTHR16504">
    <property type="entry name" value="5'(3')-DEOXYRIBONUCLEOTIDASE"/>
    <property type="match status" value="1"/>
</dbReference>
<feature type="active site" description="Nucleophile" evidence="2">
    <location>
        <position position="10"/>
    </location>
</feature>
<dbReference type="EMBL" id="SLWS01000004">
    <property type="protein sequence ID" value="TCO59222.1"/>
    <property type="molecule type" value="Genomic_DNA"/>
</dbReference>
<evidence type="ECO:0000313" key="5">
    <source>
        <dbReference type="Proteomes" id="UP000295680"/>
    </source>
</evidence>
<dbReference type="PANTHER" id="PTHR16504:SF4">
    <property type="entry name" value="5'(3')-DEOXYRIBONUCLEOTIDASE"/>
    <property type="match status" value="1"/>
</dbReference>
<sequence length="225" mass="25872">MKDDFVFGVDLDGVCADFYGRMREVMAEWRGVDISTLTEEVSYELPEWGLLPNEYTRLHRFAVTQRSLFLSSNPIAGAAQSIRRLGTEGVRIRIITHRLFIRYFHKAAVAQTVDWLDQHGIPYWDLCFMRDKALVEADIYIEDTPSNIETLQARGKAVIAFTNSTNKHMDPAPIRRVDDWNQAEETVRHQYYTWLRERGRPLPPAPGHQPPDAEEPPDFASPRAG</sequence>
<dbReference type="OrthoDB" id="5242740at2"/>
<protein>
    <submittedName>
        <fullName evidence="4">5'(3')-deoxyribonucleotidase</fullName>
    </submittedName>
</protein>
<dbReference type="Pfam" id="PF06941">
    <property type="entry name" value="NT5C"/>
    <property type="match status" value="1"/>
</dbReference>
<comment type="similarity">
    <text evidence="1">Belongs to the 5'(3')-deoxyribonucleotidase family.</text>
</comment>
<dbReference type="Gene3D" id="3.40.50.1000">
    <property type="entry name" value="HAD superfamily/HAD-like"/>
    <property type="match status" value="1"/>
</dbReference>
<name>A0A4R2JKY9_9PSEU</name>
<dbReference type="InterPro" id="IPR023214">
    <property type="entry name" value="HAD_sf"/>
</dbReference>
<proteinExistence type="inferred from homology"/>
<reference evidence="4 5" key="1">
    <citation type="submission" date="2019-03" db="EMBL/GenBank/DDBJ databases">
        <title>Genomic Encyclopedia of Type Strains, Phase IV (KMG-IV): sequencing the most valuable type-strain genomes for metagenomic binning, comparative biology and taxonomic classification.</title>
        <authorList>
            <person name="Goeker M."/>
        </authorList>
    </citation>
    <scope>NUCLEOTIDE SEQUENCE [LARGE SCALE GENOMIC DNA]</scope>
    <source>
        <strain evidence="4 5">DSM 45934</strain>
    </source>
</reference>
<evidence type="ECO:0000313" key="4">
    <source>
        <dbReference type="EMBL" id="TCO59222.1"/>
    </source>
</evidence>
<keyword evidence="5" id="KW-1185">Reference proteome</keyword>
<feature type="region of interest" description="Disordered" evidence="3">
    <location>
        <begin position="198"/>
        <end position="225"/>
    </location>
</feature>
<dbReference type="InterPro" id="IPR036412">
    <property type="entry name" value="HAD-like_sf"/>
</dbReference>
<organism evidence="4 5">
    <name type="scientific">Actinocrispum wychmicini</name>
    <dbReference type="NCBI Taxonomy" id="1213861"/>
    <lineage>
        <taxon>Bacteria</taxon>
        <taxon>Bacillati</taxon>
        <taxon>Actinomycetota</taxon>
        <taxon>Actinomycetes</taxon>
        <taxon>Pseudonocardiales</taxon>
        <taxon>Pseudonocardiaceae</taxon>
        <taxon>Actinocrispum</taxon>
    </lineage>
</organism>
<dbReference type="GO" id="GO:0009223">
    <property type="term" value="P:pyrimidine deoxyribonucleotide catabolic process"/>
    <property type="evidence" value="ECO:0007669"/>
    <property type="project" value="TreeGrafter"/>
</dbReference>
<dbReference type="RefSeq" id="WP_132116975.1">
    <property type="nucleotide sequence ID" value="NZ_SLWS01000004.1"/>
</dbReference>
<feature type="active site" description="Proton donor" evidence="2">
    <location>
        <position position="12"/>
    </location>
</feature>
<dbReference type="SUPFAM" id="SSF56784">
    <property type="entry name" value="HAD-like"/>
    <property type="match status" value="1"/>
</dbReference>
<evidence type="ECO:0000256" key="1">
    <source>
        <dbReference type="ARBA" id="ARBA00009589"/>
    </source>
</evidence>
<dbReference type="Proteomes" id="UP000295680">
    <property type="component" value="Unassembled WGS sequence"/>
</dbReference>
<evidence type="ECO:0000256" key="2">
    <source>
        <dbReference type="PIRSR" id="PIRSR610708-1"/>
    </source>
</evidence>
<comment type="caution">
    <text evidence="4">The sequence shown here is derived from an EMBL/GenBank/DDBJ whole genome shotgun (WGS) entry which is preliminary data.</text>
</comment>
<dbReference type="GO" id="GO:0008253">
    <property type="term" value="F:5'-nucleotidase activity"/>
    <property type="evidence" value="ECO:0007669"/>
    <property type="project" value="InterPro"/>
</dbReference>